<dbReference type="Pfam" id="PF01352">
    <property type="entry name" value="KRAB"/>
    <property type="match status" value="1"/>
</dbReference>
<feature type="domain" description="C2H2-type" evidence="12">
    <location>
        <begin position="234"/>
        <end position="261"/>
    </location>
</feature>
<feature type="domain" description="C2H2-type" evidence="12">
    <location>
        <begin position="374"/>
        <end position="401"/>
    </location>
</feature>
<accession>A0A7J7R210</accession>
<keyword evidence="7" id="KW-0805">Transcription regulation</keyword>
<dbReference type="PROSITE" id="PS50805">
    <property type="entry name" value="KRAB"/>
    <property type="match status" value="1"/>
</dbReference>
<dbReference type="SMART" id="SM00355">
    <property type="entry name" value="ZnF_C2H2"/>
    <property type="match status" value="8"/>
</dbReference>
<feature type="domain" description="C2H2-type" evidence="12">
    <location>
        <begin position="430"/>
        <end position="457"/>
    </location>
</feature>
<dbReference type="SMART" id="SM00349">
    <property type="entry name" value="KRAB"/>
    <property type="match status" value="1"/>
</dbReference>
<evidence type="ECO:0000256" key="8">
    <source>
        <dbReference type="ARBA" id="ARBA00023125"/>
    </source>
</evidence>
<evidence type="ECO:0000313" key="15">
    <source>
        <dbReference type="Proteomes" id="UP000527355"/>
    </source>
</evidence>
<dbReference type="VEuPathDB" id="HostDB:LOC118654961"/>
<reference evidence="14 15" key="1">
    <citation type="journal article" date="2020" name="Nature">
        <title>Six reference-quality genomes reveal evolution of bat adaptations.</title>
        <authorList>
            <person name="Jebb D."/>
            <person name="Huang Z."/>
            <person name="Pippel M."/>
            <person name="Hughes G.M."/>
            <person name="Lavrichenko K."/>
            <person name="Devanna P."/>
            <person name="Winkler S."/>
            <person name="Jermiin L.S."/>
            <person name="Skirmuntt E.C."/>
            <person name="Katzourakis A."/>
            <person name="Burkitt-Gray L."/>
            <person name="Ray D.A."/>
            <person name="Sullivan K.A.M."/>
            <person name="Roscito J.G."/>
            <person name="Kirilenko B.M."/>
            <person name="Davalos L.M."/>
            <person name="Corthals A.P."/>
            <person name="Power M.L."/>
            <person name="Jones G."/>
            <person name="Ransome R.D."/>
            <person name="Dechmann D.K.N."/>
            <person name="Locatelli A.G."/>
            <person name="Puechmaille S.J."/>
            <person name="Fedrigo O."/>
            <person name="Jarvis E.D."/>
            <person name="Hiller M."/>
            <person name="Vernes S.C."/>
            <person name="Myers E.W."/>
            <person name="Teeling E.C."/>
        </authorList>
    </citation>
    <scope>NUCLEOTIDE SEQUENCE [LARGE SCALE GENOMIC DNA]</scope>
    <source>
        <strain evidence="14">MMyoMyo1</strain>
        <tissue evidence="14">Flight muscle</tissue>
    </source>
</reference>
<evidence type="ECO:0000256" key="2">
    <source>
        <dbReference type="ARBA" id="ARBA00006991"/>
    </source>
</evidence>
<comment type="caution">
    <text evidence="14">The sequence shown here is derived from an EMBL/GenBank/DDBJ whole genome shotgun (WGS) entry which is preliminary data.</text>
</comment>
<feature type="domain" description="KRAB" evidence="13">
    <location>
        <begin position="8"/>
        <end position="84"/>
    </location>
</feature>
<evidence type="ECO:0000256" key="3">
    <source>
        <dbReference type="ARBA" id="ARBA00022723"/>
    </source>
</evidence>
<feature type="domain" description="C2H2-type" evidence="12">
    <location>
        <begin position="402"/>
        <end position="429"/>
    </location>
</feature>
<dbReference type="GO" id="GO:0008270">
    <property type="term" value="F:zinc ion binding"/>
    <property type="evidence" value="ECO:0007669"/>
    <property type="project" value="UniProtKB-KW"/>
</dbReference>
<dbReference type="InterPro" id="IPR036051">
    <property type="entry name" value="KRAB_dom_sf"/>
</dbReference>
<keyword evidence="4" id="KW-0677">Repeat</keyword>
<dbReference type="Pfam" id="PF00096">
    <property type="entry name" value="zf-C2H2"/>
    <property type="match status" value="6"/>
</dbReference>
<dbReference type="InterPro" id="IPR050758">
    <property type="entry name" value="Znf_C2H2-type"/>
</dbReference>
<evidence type="ECO:0000259" key="12">
    <source>
        <dbReference type="PROSITE" id="PS50157"/>
    </source>
</evidence>
<dbReference type="PROSITE" id="PS50157">
    <property type="entry name" value="ZINC_FINGER_C2H2_2"/>
    <property type="match status" value="9"/>
</dbReference>
<evidence type="ECO:0000256" key="10">
    <source>
        <dbReference type="ARBA" id="ARBA00023242"/>
    </source>
</evidence>
<dbReference type="Proteomes" id="UP000527355">
    <property type="component" value="Unassembled WGS sequence"/>
</dbReference>
<feature type="domain" description="C2H2-type" evidence="12">
    <location>
        <begin position="346"/>
        <end position="373"/>
    </location>
</feature>
<feature type="domain" description="C2H2-type" evidence="12">
    <location>
        <begin position="318"/>
        <end position="345"/>
    </location>
</feature>
<proteinExistence type="inferred from homology"/>
<keyword evidence="10" id="KW-0539">Nucleus</keyword>
<keyword evidence="9" id="KW-0804">Transcription</keyword>
<comment type="similarity">
    <text evidence="2">Belongs to the krueppel C2H2-type zinc-finger protein family.</text>
</comment>
<evidence type="ECO:0000256" key="4">
    <source>
        <dbReference type="ARBA" id="ARBA00022737"/>
    </source>
</evidence>
<dbReference type="InterPro" id="IPR036236">
    <property type="entry name" value="Znf_C2H2_sf"/>
</dbReference>
<dbReference type="PANTHER" id="PTHR23234:SF8">
    <property type="entry name" value="C2H2-TYPE DOMAIN-CONTAINING PROTEIN"/>
    <property type="match status" value="1"/>
</dbReference>
<evidence type="ECO:0000259" key="13">
    <source>
        <dbReference type="PROSITE" id="PS50805"/>
    </source>
</evidence>
<evidence type="ECO:0000256" key="7">
    <source>
        <dbReference type="ARBA" id="ARBA00023015"/>
    </source>
</evidence>
<keyword evidence="15" id="KW-1185">Reference proteome</keyword>
<dbReference type="FunFam" id="3.30.160.60:FF:000638">
    <property type="entry name" value="Zinc finger protein 184"/>
    <property type="match status" value="1"/>
</dbReference>
<evidence type="ECO:0000313" key="14">
    <source>
        <dbReference type="EMBL" id="KAF6270176.1"/>
    </source>
</evidence>
<evidence type="ECO:0000256" key="5">
    <source>
        <dbReference type="ARBA" id="ARBA00022771"/>
    </source>
</evidence>
<dbReference type="AlphaFoldDB" id="A0A7J7R210"/>
<organism evidence="14 15">
    <name type="scientific">Myotis myotis</name>
    <name type="common">Greater mouse-eared bat</name>
    <name type="synonym">Vespertilio myotis</name>
    <dbReference type="NCBI Taxonomy" id="51298"/>
    <lineage>
        <taxon>Eukaryota</taxon>
        <taxon>Metazoa</taxon>
        <taxon>Chordata</taxon>
        <taxon>Craniata</taxon>
        <taxon>Vertebrata</taxon>
        <taxon>Euteleostomi</taxon>
        <taxon>Mammalia</taxon>
        <taxon>Eutheria</taxon>
        <taxon>Laurasiatheria</taxon>
        <taxon>Chiroptera</taxon>
        <taxon>Yangochiroptera</taxon>
        <taxon>Vespertilionidae</taxon>
        <taxon>Myotis</taxon>
    </lineage>
</organism>
<comment type="subcellular location">
    <subcellularLocation>
        <location evidence="1">Nucleus</location>
    </subcellularLocation>
</comment>
<dbReference type="EMBL" id="JABWUV010000040">
    <property type="protein sequence ID" value="KAF6270176.1"/>
    <property type="molecule type" value="Genomic_DNA"/>
</dbReference>
<dbReference type="GO" id="GO:0045892">
    <property type="term" value="P:negative regulation of DNA-templated transcription"/>
    <property type="evidence" value="ECO:0007669"/>
    <property type="project" value="UniProtKB-ARBA"/>
</dbReference>
<evidence type="ECO:0000256" key="1">
    <source>
        <dbReference type="ARBA" id="ARBA00004123"/>
    </source>
</evidence>
<gene>
    <name evidence="14" type="ORF">mMyoMyo1_021024</name>
</gene>
<dbReference type="Gene3D" id="6.10.140.140">
    <property type="match status" value="1"/>
</dbReference>
<dbReference type="PROSITE" id="PS00028">
    <property type="entry name" value="ZINC_FINGER_C2H2_1"/>
    <property type="match status" value="7"/>
</dbReference>
<dbReference type="FunFam" id="3.30.160.60:FF:000352">
    <property type="entry name" value="zinc finger protein 3 homolog"/>
    <property type="match status" value="1"/>
</dbReference>
<feature type="domain" description="C2H2-type" evidence="12">
    <location>
        <begin position="458"/>
        <end position="485"/>
    </location>
</feature>
<dbReference type="SUPFAM" id="SSF57667">
    <property type="entry name" value="beta-beta-alpha zinc fingers"/>
    <property type="match status" value="5"/>
</dbReference>
<keyword evidence="8" id="KW-0238">DNA-binding</keyword>
<sequence length="485" mass="55922">MCYTFQDMNFEDVAIAFSQEEWDLLDEAQRLLYCDAMLEVFALVTSVGCWRKTEDESCPDHSVSIQGESQVRASKTAPATQRTHLCKQCVSMLKDILHLTESQATYFEQKASCSDTCGRDFCFSANPHQQQRDSCGEKPWQEAMNRASFMTRLNFCLSGLPSTNREVGFDFQALSRILQHQTPLNTEEPHSGTQISQTFLKGKSHHEWSEHEKAASHKQKVFQCYSVCSGEVNYESNKCGKVFRCTVNFNRPWRVHTREKSYECIDCGKPFHQKSSLTKQDKVHTRQKSVECSECGKLFRCNSLLLKHKRVHTGEKPYQCRDCGKSFSQTSHLIQHKRVHTGEKPYECTDCGKSFSHRSTLTEHQRLHTGEKPYECSECGKSFRSNSHFRYHKRVHTGEKPYECNDCGKSFRQNSALTEHQRVHTGEKPYECSDCGKYFSNSSNLLKHHRVHTGDRPHECIECGKSFCYKSALVRHLRVHTGEKL</sequence>
<keyword evidence="5 11" id="KW-0863">Zinc-finger</keyword>
<dbReference type="InterPro" id="IPR013087">
    <property type="entry name" value="Znf_C2H2_type"/>
</dbReference>
<keyword evidence="6" id="KW-0862">Zinc</keyword>
<dbReference type="InterPro" id="IPR001909">
    <property type="entry name" value="KRAB"/>
</dbReference>
<evidence type="ECO:0000256" key="9">
    <source>
        <dbReference type="ARBA" id="ARBA00023163"/>
    </source>
</evidence>
<keyword evidence="3" id="KW-0479">Metal-binding</keyword>
<dbReference type="FunFam" id="3.30.160.60:FF:003795">
    <property type="match status" value="1"/>
</dbReference>
<dbReference type="GO" id="GO:0043565">
    <property type="term" value="F:sequence-specific DNA binding"/>
    <property type="evidence" value="ECO:0007669"/>
    <property type="project" value="UniProtKB-ARBA"/>
</dbReference>
<dbReference type="FunFam" id="3.30.160.60:FF:002254">
    <property type="entry name" value="Zinc finger protein 540"/>
    <property type="match status" value="1"/>
</dbReference>
<protein>
    <submittedName>
        <fullName evidence="14">Zinc finger protein 416</fullName>
    </submittedName>
</protein>
<dbReference type="SUPFAM" id="SSF109640">
    <property type="entry name" value="KRAB domain (Kruppel-associated box)"/>
    <property type="match status" value="1"/>
</dbReference>
<dbReference type="Gene3D" id="3.30.160.60">
    <property type="entry name" value="Classic Zinc Finger"/>
    <property type="match status" value="8"/>
</dbReference>
<dbReference type="FunFam" id="3.30.160.60:FF:001158">
    <property type="entry name" value="zinc finger protein 22"/>
    <property type="match status" value="1"/>
</dbReference>
<dbReference type="GO" id="GO:0005634">
    <property type="term" value="C:nucleus"/>
    <property type="evidence" value="ECO:0007669"/>
    <property type="project" value="UniProtKB-SubCell"/>
</dbReference>
<feature type="domain" description="C2H2-type" evidence="12">
    <location>
        <begin position="262"/>
        <end position="289"/>
    </location>
</feature>
<dbReference type="FunFam" id="3.30.160.60:FF:000812">
    <property type="entry name" value="zinc finger protein 23 isoform X2"/>
    <property type="match status" value="1"/>
</dbReference>
<evidence type="ECO:0000256" key="6">
    <source>
        <dbReference type="ARBA" id="ARBA00022833"/>
    </source>
</evidence>
<dbReference type="CDD" id="cd07765">
    <property type="entry name" value="KRAB_A-box"/>
    <property type="match status" value="1"/>
</dbReference>
<name>A0A7J7R210_MYOMY</name>
<dbReference type="FunFam" id="3.30.160.60:FF:001630">
    <property type="entry name" value="Zinc finger protein 888"/>
    <property type="match status" value="1"/>
</dbReference>
<dbReference type="PANTHER" id="PTHR23234">
    <property type="entry name" value="ZNF44 PROTEIN"/>
    <property type="match status" value="1"/>
</dbReference>
<feature type="domain" description="C2H2-type" evidence="12">
    <location>
        <begin position="290"/>
        <end position="317"/>
    </location>
</feature>
<evidence type="ECO:0000256" key="11">
    <source>
        <dbReference type="PROSITE-ProRule" id="PRU00042"/>
    </source>
</evidence>